<gene>
    <name evidence="3" type="ORF">KPL78_12065</name>
</gene>
<accession>A0ABS7A8F8</accession>
<evidence type="ECO:0000313" key="3">
    <source>
        <dbReference type="EMBL" id="MBW6398590.1"/>
    </source>
</evidence>
<dbReference type="PANTHER" id="PTHR42964">
    <property type="entry name" value="ENOYL-COA HYDRATASE"/>
    <property type="match status" value="1"/>
</dbReference>
<dbReference type="RefSeq" id="WP_219763212.1">
    <property type="nucleotide sequence ID" value="NZ_JAHYBZ010000004.1"/>
</dbReference>
<dbReference type="PANTHER" id="PTHR42964:SF1">
    <property type="entry name" value="POLYKETIDE BIOSYNTHESIS ENOYL-COA HYDRATASE PKSH-RELATED"/>
    <property type="match status" value="1"/>
</dbReference>
<organism evidence="3 4">
    <name type="scientific">Roseomonas alba</name>
    <dbReference type="NCBI Taxonomy" id="2846776"/>
    <lineage>
        <taxon>Bacteria</taxon>
        <taxon>Pseudomonadati</taxon>
        <taxon>Pseudomonadota</taxon>
        <taxon>Alphaproteobacteria</taxon>
        <taxon>Acetobacterales</taxon>
        <taxon>Roseomonadaceae</taxon>
        <taxon>Roseomonas</taxon>
    </lineage>
</organism>
<dbReference type="InterPro" id="IPR018376">
    <property type="entry name" value="Enoyl-CoA_hyd/isom_CS"/>
</dbReference>
<dbReference type="InterPro" id="IPR029045">
    <property type="entry name" value="ClpP/crotonase-like_dom_sf"/>
</dbReference>
<comment type="similarity">
    <text evidence="1 2">Belongs to the enoyl-CoA hydratase/isomerase family.</text>
</comment>
<evidence type="ECO:0000256" key="2">
    <source>
        <dbReference type="RuleBase" id="RU003707"/>
    </source>
</evidence>
<dbReference type="Gene3D" id="1.10.12.10">
    <property type="entry name" value="Lyase 2-enoyl-coa Hydratase, Chain A, domain 2"/>
    <property type="match status" value="1"/>
</dbReference>
<dbReference type="CDD" id="cd06558">
    <property type="entry name" value="crotonase-like"/>
    <property type="match status" value="1"/>
</dbReference>
<proteinExistence type="inferred from homology"/>
<dbReference type="Proteomes" id="UP001196565">
    <property type="component" value="Unassembled WGS sequence"/>
</dbReference>
<sequence length="269" mass="28932">MESKTLEFAEGKILAGIKDGVGRITFNQPEKRNAMSVTMWGGMGEALDIFEKDETVRCVVLTGAGDMAFVSGADISQFDKLRSSADAQREYSKQTASGRLKLATFPKPVIAEIRGFCMGGGLGIAMSCDIRIAAEGSQFGIPAAKLGIAYGFDMVRHLVDLVGPAHAHMILMTGERFGAEEAQRVGLINKVVPAAALSEEIGTLTATLARNAPLSLYANKRTVQAVLQDRADRDMTALNAAMAACFDSADYQEGRRAFMEKRKPAFQGR</sequence>
<dbReference type="Gene3D" id="3.90.226.10">
    <property type="entry name" value="2-enoyl-CoA Hydratase, Chain A, domain 1"/>
    <property type="match status" value="1"/>
</dbReference>
<evidence type="ECO:0000256" key="1">
    <source>
        <dbReference type="ARBA" id="ARBA00005254"/>
    </source>
</evidence>
<dbReference type="InterPro" id="IPR014748">
    <property type="entry name" value="Enoyl-CoA_hydra_C"/>
</dbReference>
<dbReference type="SUPFAM" id="SSF52096">
    <property type="entry name" value="ClpP/crotonase"/>
    <property type="match status" value="1"/>
</dbReference>
<keyword evidence="4" id="KW-1185">Reference proteome</keyword>
<dbReference type="PROSITE" id="PS00166">
    <property type="entry name" value="ENOYL_COA_HYDRATASE"/>
    <property type="match status" value="1"/>
</dbReference>
<dbReference type="Pfam" id="PF00378">
    <property type="entry name" value="ECH_1"/>
    <property type="match status" value="1"/>
</dbReference>
<evidence type="ECO:0000313" key="4">
    <source>
        <dbReference type="Proteomes" id="UP001196565"/>
    </source>
</evidence>
<dbReference type="InterPro" id="IPR051683">
    <property type="entry name" value="Enoyl-CoA_Hydratase/Isomerase"/>
</dbReference>
<dbReference type="EMBL" id="JAHYBZ010000004">
    <property type="protein sequence ID" value="MBW6398590.1"/>
    <property type="molecule type" value="Genomic_DNA"/>
</dbReference>
<protein>
    <submittedName>
        <fullName evidence="3">Enoyl-CoA hydratase/isomerase family protein</fullName>
    </submittedName>
</protein>
<dbReference type="InterPro" id="IPR001753">
    <property type="entry name" value="Enoyl-CoA_hydra/iso"/>
</dbReference>
<reference evidence="3 4" key="1">
    <citation type="submission" date="2021-07" db="EMBL/GenBank/DDBJ databases">
        <authorList>
            <person name="So Y."/>
        </authorList>
    </citation>
    <scope>NUCLEOTIDE SEQUENCE [LARGE SCALE GENOMIC DNA]</scope>
    <source>
        <strain evidence="3 4">HJA6</strain>
    </source>
</reference>
<name>A0ABS7A8F8_9PROT</name>
<dbReference type="NCBIfam" id="NF004781">
    <property type="entry name" value="PRK06127.1"/>
    <property type="match status" value="1"/>
</dbReference>
<comment type="caution">
    <text evidence="3">The sequence shown here is derived from an EMBL/GenBank/DDBJ whole genome shotgun (WGS) entry which is preliminary data.</text>
</comment>